<feature type="compositionally biased region" description="Polar residues" evidence="1">
    <location>
        <begin position="293"/>
        <end position="308"/>
    </location>
</feature>
<feature type="region of interest" description="Disordered" evidence="1">
    <location>
        <begin position="116"/>
        <end position="153"/>
    </location>
</feature>
<dbReference type="EMBL" id="ML769466">
    <property type="protein sequence ID" value="KAE9399720.1"/>
    <property type="molecule type" value="Genomic_DNA"/>
</dbReference>
<evidence type="ECO:0000256" key="1">
    <source>
        <dbReference type="SAM" id="MobiDB-lite"/>
    </source>
</evidence>
<sequence>MCQLVADASTHLHEALSKKVTLEKAACSNYFMEVYSQGVTVLCHVKDTYPNLEGLKDKKKLGTLLGNYHSISLSEAQAIAEEVAAASQSNAIIVDDKVALLVLALASMDVNNEVEAGTASNTQSAETSKSCSSPKIDIEDDSPVHSLSEASDEGPSICSGSCFIINFTQEPDYQYLLTLPSGEVPPPYVTTPGATPSPGTCMLILDIVERAQRENPLAIDLLKSIASKSVTKLSGLPIPALHAMMNFHHVKYLHNIKLAHLYAQCAEASHSICDQALANLTMKLSIEIEHTNPPISKSTSQVSGNVEMSSLDPPEPPLA</sequence>
<dbReference type="Proteomes" id="UP000799118">
    <property type="component" value="Unassembled WGS sequence"/>
</dbReference>
<dbReference type="AlphaFoldDB" id="A0A6A4HPP6"/>
<feature type="compositionally biased region" description="Polar residues" evidence="1">
    <location>
        <begin position="118"/>
        <end position="133"/>
    </location>
</feature>
<keyword evidence="3" id="KW-1185">Reference proteome</keyword>
<evidence type="ECO:0000313" key="2">
    <source>
        <dbReference type="EMBL" id="KAE9399720.1"/>
    </source>
</evidence>
<accession>A0A6A4HPP6</accession>
<evidence type="ECO:0000313" key="3">
    <source>
        <dbReference type="Proteomes" id="UP000799118"/>
    </source>
</evidence>
<protein>
    <submittedName>
        <fullName evidence="2">Uncharacterized protein</fullName>
    </submittedName>
</protein>
<reference evidence="2" key="1">
    <citation type="journal article" date="2019" name="Environ. Microbiol.">
        <title>Fungal ecological strategies reflected in gene transcription - a case study of two litter decomposers.</title>
        <authorList>
            <person name="Barbi F."/>
            <person name="Kohler A."/>
            <person name="Barry K."/>
            <person name="Baskaran P."/>
            <person name="Daum C."/>
            <person name="Fauchery L."/>
            <person name="Ihrmark K."/>
            <person name="Kuo A."/>
            <person name="LaButti K."/>
            <person name="Lipzen A."/>
            <person name="Morin E."/>
            <person name="Grigoriev I.V."/>
            <person name="Henrissat B."/>
            <person name="Lindahl B."/>
            <person name="Martin F."/>
        </authorList>
    </citation>
    <scope>NUCLEOTIDE SEQUENCE</scope>
    <source>
        <strain evidence="2">JB14</strain>
    </source>
</reference>
<feature type="region of interest" description="Disordered" evidence="1">
    <location>
        <begin position="292"/>
        <end position="319"/>
    </location>
</feature>
<name>A0A6A4HPP6_9AGAR</name>
<organism evidence="2 3">
    <name type="scientific">Gymnopus androsaceus JB14</name>
    <dbReference type="NCBI Taxonomy" id="1447944"/>
    <lineage>
        <taxon>Eukaryota</taxon>
        <taxon>Fungi</taxon>
        <taxon>Dikarya</taxon>
        <taxon>Basidiomycota</taxon>
        <taxon>Agaricomycotina</taxon>
        <taxon>Agaricomycetes</taxon>
        <taxon>Agaricomycetidae</taxon>
        <taxon>Agaricales</taxon>
        <taxon>Marasmiineae</taxon>
        <taxon>Omphalotaceae</taxon>
        <taxon>Gymnopus</taxon>
    </lineage>
</organism>
<gene>
    <name evidence="2" type="ORF">BT96DRAFT_993761</name>
</gene>
<proteinExistence type="predicted"/>